<keyword evidence="10" id="KW-1185">Reference proteome</keyword>
<proteinExistence type="predicted"/>
<dbReference type="Pfam" id="PF00076">
    <property type="entry name" value="RRM_1"/>
    <property type="match status" value="1"/>
</dbReference>
<feature type="compositionally biased region" description="Gly residues" evidence="7">
    <location>
        <begin position="205"/>
        <end position="224"/>
    </location>
</feature>
<evidence type="ECO:0000313" key="10">
    <source>
        <dbReference type="Proteomes" id="UP000037069"/>
    </source>
</evidence>
<reference evidence="9 10" key="1">
    <citation type="journal article" date="2015" name="Nat. Commun.">
        <title>Lucilia cuprina genome unlocks parasitic fly biology to underpin future interventions.</title>
        <authorList>
            <person name="Anstead C.A."/>
            <person name="Korhonen P.K."/>
            <person name="Young N.D."/>
            <person name="Hall R.S."/>
            <person name="Jex A.R."/>
            <person name="Murali S.C."/>
            <person name="Hughes D.S."/>
            <person name="Lee S.F."/>
            <person name="Perry T."/>
            <person name="Stroehlein A.J."/>
            <person name="Ansell B.R."/>
            <person name="Breugelmans B."/>
            <person name="Hofmann A."/>
            <person name="Qu J."/>
            <person name="Dugan S."/>
            <person name="Lee S.L."/>
            <person name="Chao H."/>
            <person name="Dinh H."/>
            <person name="Han Y."/>
            <person name="Doddapaneni H.V."/>
            <person name="Worley K.C."/>
            <person name="Muzny D.M."/>
            <person name="Ioannidis P."/>
            <person name="Waterhouse R.M."/>
            <person name="Zdobnov E.M."/>
            <person name="James P.J."/>
            <person name="Bagnall N.H."/>
            <person name="Kotze A.C."/>
            <person name="Gibbs R.A."/>
            <person name="Richards S."/>
            <person name="Batterham P."/>
            <person name="Gasser R.B."/>
        </authorList>
    </citation>
    <scope>NUCLEOTIDE SEQUENCE [LARGE SCALE GENOMIC DNA]</scope>
    <source>
        <strain evidence="9 10">LS</strain>
        <tissue evidence="9">Full body</tissue>
    </source>
</reference>
<dbReference type="Pfam" id="PF13865">
    <property type="entry name" value="FoP_duplication"/>
    <property type="match status" value="1"/>
</dbReference>
<dbReference type="OrthoDB" id="1049195at2759"/>
<keyword evidence="2" id="KW-0813">Transport</keyword>
<feature type="compositionally biased region" description="Basic and acidic residues" evidence="7">
    <location>
        <begin position="1"/>
        <end position="14"/>
    </location>
</feature>
<dbReference type="PANTHER" id="PTHR19965:SF82">
    <property type="entry name" value="THO COMPLEX SUBUNIT 4"/>
    <property type="match status" value="1"/>
</dbReference>
<dbReference type="InterPro" id="IPR025715">
    <property type="entry name" value="FoP_C"/>
</dbReference>
<dbReference type="GO" id="GO:0003729">
    <property type="term" value="F:mRNA binding"/>
    <property type="evidence" value="ECO:0007669"/>
    <property type="project" value="TreeGrafter"/>
</dbReference>
<dbReference type="GO" id="GO:0006406">
    <property type="term" value="P:mRNA export from nucleus"/>
    <property type="evidence" value="ECO:0007669"/>
    <property type="project" value="TreeGrafter"/>
</dbReference>
<evidence type="ECO:0000256" key="1">
    <source>
        <dbReference type="ARBA" id="ARBA00004123"/>
    </source>
</evidence>
<gene>
    <name evidence="9" type="ORF">FF38_12950</name>
</gene>
<keyword evidence="3" id="KW-0509">mRNA transport</keyword>
<comment type="caution">
    <text evidence="9">The sequence shown here is derived from an EMBL/GenBank/DDBJ whole genome shotgun (WGS) entry which is preliminary data.</text>
</comment>
<dbReference type="FunFam" id="3.30.70.330:FF:000273">
    <property type="entry name" value="THO complex subunit 4"/>
    <property type="match status" value="1"/>
</dbReference>
<dbReference type="GO" id="GO:0005634">
    <property type="term" value="C:nucleus"/>
    <property type="evidence" value="ECO:0007669"/>
    <property type="project" value="UniProtKB-SubCell"/>
</dbReference>
<evidence type="ECO:0000256" key="2">
    <source>
        <dbReference type="ARBA" id="ARBA00022448"/>
    </source>
</evidence>
<dbReference type="OMA" id="NEFGPIK"/>
<dbReference type="STRING" id="7375.A0A0L0C2C5"/>
<dbReference type="AlphaFoldDB" id="A0A0L0C2C5"/>
<feature type="region of interest" description="Disordered" evidence="7">
    <location>
        <begin position="1"/>
        <end position="74"/>
    </location>
</feature>
<evidence type="ECO:0000256" key="6">
    <source>
        <dbReference type="PROSITE-ProRule" id="PRU00176"/>
    </source>
</evidence>
<evidence type="ECO:0000256" key="3">
    <source>
        <dbReference type="ARBA" id="ARBA00022816"/>
    </source>
</evidence>
<feature type="compositionally biased region" description="Low complexity" evidence="7">
    <location>
        <begin position="225"/>
        <end position="236"/>
    </location>
</feature>
<evidence type="ECO:0000256" key="7">
    <source>
        <dbReference type="SAM" id="MobiDB-lite"/>
    </source>
</evidence>
<feature type="domain" description="RRM" evidence="8">
    <location>
        <begin position="106"/>
        <end position="183"/>
    </location>
</feature>
<dbReference type="InterPro" id="IPR012677">
    <property type="entry name" value="Nucleotide-bd_a/b_plait_sf"/>
</dbReference>
<dbReference type="InterPro" id="IPR035979">
    <property type="entry name" value="RBD_domain_sf"/>
</dbReference>
<dbReference type="CDD" id="cd12680">
    <property type="entry name" value="RRM_THOC4"/>
    <property type="match status" value="1"/>
</dbReference>
<feature type="compositionally biased region" description="Gly residues" evidence="7">
    <location>
        <begin position="26"/>
        <end position="40"/>
    </location>
</feature>
<dbReference type="EMBL" id="JRES01001097">
    <property type="protein sequence ID" value="KNC25584.1"/>
    <property type="molecule type" value="Genomic_DNA"/>
</dbReference>
<sequence>MVDKIEMSLDDIIKSNRSQNRKPQGGNRGGGNRRGGGAAGNKGPQRQGGRRVQTSPRKPGGGGVLKGRGAGGIQKAKFSRGDVNSAWKHDMYDGPKRGILKTTDSAKLLVSNLDYGVSDSDIRELFTEFGPLKKAAVHYDRSGRSLGTADVVFERRSDALKAIKQYNGVPLDGRPMNIQFLTDAASITRPVRTAGPSPQKRRPQVGGGAAAGNRRGGAAGGNRRGGPANRNRPAGAAAGGGRNNKKTAPTAEELDAELDAYVNDMKI</sequence>
<dbReference type="InterPro" id="IPR051229">
    <property type="entry name" value="ALYREF_mRNA_export"/>
</dbReference>
<evidence type="ECO:0000256" key="4">
    <source>
        <dbReference type="ARBA" id="ARBA00022884"/>
    </source>
</evidence>
<dbReference type="SUPFAM" id="SSF54928">
    <property type="entry name" value="RNA-binding domain, RBD"/>
    <property type="match status" value="1"/>
</dbReference>
<feature type="region of interest" description="Disordered" evidence="7">
    <location>
        <begin position="189"/>
        <end position="255"/>
    </location>
</feature>
<dbReference type="SMART" id="SM01218">
    <property type="entry name" value="FoP_duplication"/>
    <property type="match status" value="1"/>
</dbReference>
<comment type="subcellular location">
    <subcellularLocation>
        <location evidence="1">Nucleus</location>
    </subcellularLocation>
</comment>
<keyword evidence="4 6" id="KW-0694">RNA-binding</keyword>
<organism evidence="9 10">
    <name type="scientific">Lucilia cuprina</name>
    <name type="common">Green bottle fly</name>
    <name type="synonym">Australian sheep blowfly</name>
    <dbReference type="NCBI Taxonomy" id="7375"/>
    <lineage>
        <taxon>Eukaryota</taxon>
        <taxon>Metazoa</taxon>
        <taxon>Ecdysozoa</taxon>
        <taxon>Arthropoda</taxon>
        <taxon>Hexapoda</taxon>
        <taxon>Insecta</taxon>
        <taxon>Pterygota</taxon>
        <taxon>Neoptera</taxon>
        <taxon>Endopterygota</taxon>
        <taxon>Diptera</taxon>
        <taxon>Brachycera</taxon>
        <taxon>Muscomorpha</taxon>
        <taxon>Oestroidea</taxon>
        <taxon>Calliphoridae</taxon>
        <taxon>Luciliinae</taxon>
        <taxon>Lucilia</taxon>
    </lineage>
</organism>
<dbReference type="PROSITE" id="PS50102">
    <property type="entry name" value="RRM"/>
    <property type="match status" value="1"/>
</dbReference>
<keyword evidence="5" id="KW-0539">Nucleus</keyword>
<evidence type="ECO:0000259" key="8">
    <source>
        <dbReference type="PROSITE" id="PS50102"/>
    </source>
</evidence>
<dbReference type="InterPro" id="IPR000504">
    <property type="entry name" value="RRM_dom"/>
</dbReference>
<feature type="compositionally biased region" description="Gly residues" evidence="7">
    <location>
        <begin position="59"/>
        <end position="72"/>
    </location>
</feature>
<dbReference type="Gene3D" id="3.30.70.330">
    <property type="match status" value="1"/>
</dbReference>
<evidence type="ECO:0000313" key="9">
    <source>
        <dbReference type="EMBL" id="KNC25584.1"/>
    </source>
</evidence>
<protein>
    <recommendedName>
        <fullName evidence="8">RRM domain-containing protein</fullName>
    </recommendedName>
</protein>
<name>A0A0L0C2C5_LUCCU</name>
<accession>A0A0L0C2C5</accession>
<dbReference type="PANTHER" id="PTHR19965">
    <property type="entry name" value="RNA AND EXPORT FACTOR BINDING PROTEIN"/>
    <property type="match status" value="1"/>
</dbReference>
<dbReference type="SMART" id="SM00360">
    <property type="entry name" value="RRM"/>
    <property type="match status" value="1"/>
</dbReference>
<dbReference type="Proteomes" id="UP000037069">
    <property type="component" value="Unassembled WGS sequence"/>
</dbReference>
<evidence type="ECO:0000256" key="5">
    <source>
        <dbReference type="ARBA" id="ARBA00023242"/>
    </source>
</evidence>